<keyword evidence="2" id="KW-0479">Metal-binding</keyword>
<evidence type="ECO:0000256" key="6">
    <source>
        <dbReference type="PROSITE-ProRule" id="PRU00042"/>
    </source>
</evidence>
<name>A0A7J7G6C0_CAMSI</name>
<feature type="region of interest" description="Disordered" evidence="8">
    <location>
        <begin position="266"/>
        <end position="292"/>
    </location>
</feature>
<dbReference type="PROSITE" id="PS50157">
    <property type="entry name" value="ZINC_FINGER_C2H2_2"/>
    <property type="match status" value="1"/>
</dbReference>
<reference evidence="10 11" key="2">
    <citation type="submission" date="2020-07" db="EMBL/GenBank/DDBJ databases">
        <title>Genome assembly of wild tea tree DASZ reveals pedigree and selection history of tea varieties.</title>
        <authorList>
            <person name="Zhang W."/>
        </authorList>
    </citation>
    <scope>NUCLEOTIDE SEQUENCE [LARGE SCALE GENOMIC DNA]</scope>
    <source>
        <strain evidence="11">cv. G240</strain>
        <tissue evidence="10">Leaf</tissue>
    </source>
</reference>
<keyword evidence="7" id="KW-0175">Coiled coil</keyword>
<evidence type="ECO:0000256" key="5">
    <source>
        <dbReference type="ARBA" id="ARBA00023242"/>
    </source>
</evidence>
<dbReference type="Gene3D" id="3.30.160.60">
    <property type="entry name" value="Classic Zinc Finger"/>
    <property type="match status" value="1"/>
</dbReference>
<gene>
    <name evidence="10" type="ORF">HYC85_027412</name>
</gene>
<keyword evidence="11" id="KW-1185">Reference proteome</keyword>
<sequence>MDPPASWDSLRKQARKLEAQLDEQMHLYRKLVSTKADGGTDKDLEPGIDKLLQQLQQVNSHMQAWVSSGGSEIFSHTLTRHQEILQDLTQEFNRLRSSLRAKKEHASLLEDFREFDRTRLDLEDGGGSYEQALLKEHASVSRSTGQMDSVISQAQETLRTLVFQRSTFGGIDLKLSNVSSRLPTLVLSNVLILGYLKIAGESYPLSNKEEKVYGYYHPFLSCFCLHISHFDLLVDQIEAAHKILYPMEPLTKKPCPFEASSFINTPEATSMENPKEDAQEKREQQEDQELERITDPKIDLKLSCKDSNDVCNPELNLLDCLNMGSAQISSGAPHMPDAEPRVFSCNYCQRKFFSSQALGGHQNAHKRERTLAKRGLKIGSPLGHSYLHHYPSMASLPLHGGPLGIQVHSMIHKPSYIPSSSGIRGMYGQNGWLRLPIDQQPTIGKLAVDNYQASAATEPSSRGGIGRFGTVRMMTGSPADEVIGGSYWWAGGGVGGHLKTNQDEMQKLDLSLKL</sequence>
<dbReference type="InterPro" id="IPR036236">
    <property type="entry name" value="Znf_C2H2_sf"/>
</dbReference>
<evidence type="ECO:0000256" key="1">
    <source>
        <dbReference type="ARBA" id="ARBA00004123"/>
    </source>
</evidence>
<evidence type="ECO:0000256" key="8">
    <source>
        <dbReference type="SAM" id="MobiDB-lite"/>
    </source>
</evidence>
<dbReference type="GO" id="GO:0008270">
    <property type="term" value="F:zinc ion binding"/>
    <property type="evidence" value="ECO:0007669"/>
    <property type="project" value="UniProtKB-KW"/>
</dbReference>
<evidence type="ECO:0000256" key="7">
    <source>
        <dbReference type="SAM" id="Coils"/>
    </source>
</evidence>
<evidence type="ECO:0000256" key="4">
    <source>
        <dbReference type="ARBA" id="ARBA00022833"/>
    </source>
</evidence>
<dbReference type="PANTHER" id="PTHR47287">
    <property type="entry name" value="C2H2 AND C2HC ZINC FINGERS SUPERFAMILY PROTEIN"/>
    <property type="match status" value="1"/>
</dbReference>
<feature type="compositionally biased region" description="Basic and acidic residues" evidence="8">
    <location>
        <begin position="273"/>
        <end position="292"/>
    </location>
</feature>
<feature type="coiled-coil region" evidence="7">
    <location>
        <begin position="78"/>
        <end position="105"/>
    </location>
</feature>
<keyword evidence="5" id="KW-0539">Nucleus</keyword>
<keyword evidence="4" id="KW-0862">Zinc</keyword>
<organism evidence="10 11">
    <name type="scientific">Camellia sinensis</name>
    <name type="common">Tea plant</name>
    <name type="synonym">Thea sinensis</name>
    <dbReference type="NCBI Taxonomy" id="4442"/>
    <lineage>
        <taxon>Eukaryota</taxon>
        <taxon>Viridiplantae</taxon>
        <taxon>Streptophyta</taxon>
        <taxon>Embryophyta</taxon>
        <taxon>Tracheophyta</taxon>
        <taxon>Spermatophyta</taxon>
        <taxon>Magnoliopsida</taxon>
        <taxon>eudicotyledons</taxon>
        <taxon>Gunneridae</taxon>
        <taxon>Pentapetalae</taxon>
        <taxon>asterids</taxon>
        <taxon>Ericales</taxon>
        <taxon>Theaceae</taxon>
        <taxon>Camellia</taxon>
    </lineage>
</organism>
<dbReference type="PROSITE" id="PS00028">
    <property type="entry name" value="ZINC_FINGER_C2H2_1"/>
    <property type="match status" value="1"/>
</dbReference>
<proteinExistence type="predicted"/>
<protein>
    <recommendedName>
        <fullName evidence="9">C2H2-type domain-containing protein</fullName>
    </recommendedName>
</protein>
<evidence type="ECO:0000256" key="2">
    <source>
        <dbReference type="ARBA" id="ARBA00022723"/>
    </source>
</evidence>
<comment type="caution">
    <text evidence="10">The sequence shown here is derived from an EMBL/GenBank/DDBJ whole genome shotgun (WGS) entry which is preliminary data.</text>
</comment>
<reference evidence="11" key="1">
    <citation type="journal article" date="2020" name="Nat. Commun.">
        <title>Genome assembly of wild tea tree DASZ reveals pedigree and selection history of tea varieties.</title>
        <authorList>
            <person name="Zhang W."/>
            <person name="Zhang Y."/>
            <person name="Qiu H."/>
            <person name="Guo Y."/>
            <person name="Wan H."/>
            <person name="Zhang X."/>
            <person name="Scossa F."/>
            <person name="Alseekh S."/>
            <person name="Zhang Q."/>
            <person name="Wang P."/>
            <person name="Xu L."/>
            <person name="Schmidt M.H."/>
            <person name="Jia X."/>
            <person name="Li D."/>
            <person name="Zhu A."/>
            <person name="Guo F."/>
            <person name="Chen W."/>
            <person name="Ni D."/>
            <person name="Usadel B."/>
            <person name="Fernie A.R."/>
            <person name="Wen W."/>
        </authorList>
    </citation>
    <scope>NUCLEOTIDE SEQUENCE [LARGE SCALE GENOMIC DNA]</scope>
    <source>
        <strain evidence="11">cv. G240</strain>
    </source>
</reference>
<dbReference type="Pfam" id="PF12352">
    <property type="entry name" value="V-SNARE_C"/>
    <property type="match status" value="1"/>
</dbReference>
<evidence type="ECO:0000313" key="11">
    <source>
        <dbReference type="Proteomes" id="UP000593564"/>
    </source>
</evidence>
<dbReference type="InterPro" id="IPR044246">
    <property type="entry name" value="ZFP3-like"/>
</dbReference>
<dbReference type="GO" id="GO:0009788">
    <property type="term" value="P:negative regulation of abscisic acid-activated signaling pathway"/>
    <property type="evidence" value="ECO:0007669"/>
    <property type="project" value="InterPro"/>
</dbReference>
<dbReference type="AlphaFoldDB" id="A0A7J7G6C0"/>
<dbReference type="InterPro" id="IPR013087">
    <property type="entry name" value="Znf_C2H2_type"/>
</dbReference>
<dbReference type="EMBL" id="JACBKZ010000013">
    <property type="protein sequence ID" value="KAF5936283.1"/>
    <property type="molecule type" value="Genomic_DNA"/>
</dbReference>
<dbReference type="SUPFAM" id="SSF57667">
    <property type="entry name" value="beta-beta-alpha zinc fingers"/>
    <property type="match status" value="1"/>
</dbReference>
<dbReference type="PANTHER" id="PTHR47287:SF17">
    <property type="entry name" value="C2H2 AND C2HC ZINC FINGERS SUPERFAMILY PROTEIN"/>
    <property type="match status" value="1"/>
</dbReference>
<comment type="subcellular location">
    <subcellularLocation>
        <location evidence="1">Nucleus</location>
    </subcellularLocation>
</comment>
<accession>A0A7J7G6C0</accession>
<evidence type="ECO:0000259" key="9">
    <source>
        <dbReference type="PROSITE" id="PS50157"/>
    </source>
</evidence>
<keyword evidence="3 6" id="KW-0863">Zinc-finger</keyword>
<dbReference type="GO" id="GO:0005634">
    <property type="term" value="C:nucleus"/>
    <property type="evidence" value="ECO:0007669"/>
    <property type="project" value="UniProtKB-SubCell"/>
</dbReference>
<evidence type="ECO:0000313" key="10">
    <source>
        <dbReference type="EMBL" id="KAF5936283.1"/>
    </source>
</evidence>
<feature type="domain" description="C2H2-type" evidence="9">
    <location>
        <begin position="343"/>
        <end position="370"/>
    </location>
</feature>
<evidence type="ECO:0000256" key="3">
    <source>
        <dbReference type="ARBA" id="ARBA00022771"/>
    </source>
</evidence>
<dbReference type="Proteomes" id="UP000593564">
    <property type="component" value="Unassembled WGS sequence"/>
</dbReference>